<dbReference type="EMBL" id="GGEC01087383">
    <property type="protein sequence ID" value="MBX67867.1"/>
    <property type="molecule type" value="Transcribed_RNA"/>
</dbReference>
<reference evidence="1" key="1">
    <citation type="submission" date="2018-02" db="EMBL/GenBank/DDBJ databases">
        <title>Rhizophora mucronata_Transcriptome.</title>
        <authorList>
            <person name="Meera S.P."/>
            <person name="Sreeshan A."/>
            <person name="Augustine A."/>
        </authorList>
    </citation>
    <scope>NUCLEOTIDE SEQUENCE</scope>
    <source>
        <tissue evidence="1">Leaf</tissue>
    </source>
</reference>
<organism evidence="1">
    <name type="scientific">Rhizophora mucronata</name>
    <name type="common">Asiatic mangrove</name>
    <dbReference type="NCBI Taxonomy" id="61149"/>
    <lineage>
        <taxon>Eukaryota</taxon>
        <taxon>Viridiplantae</taxon>
        <taxon>Streptophyta</taxon>
        <taxon>Embryophyta</taxon>
        <taxon>Tracheophyta</taxon>
        <taxon>Spermatophyta</taxon>
        <taxon>Magnoliopsida</taxon>
        <taxon>eudicotyledons</taxon>
        <taxon>Gunneridae</taxon>
        <taxon>Pentapetalae</taxon>
        <taxon>rosids</taxon>
        <taxon>fabids</taxon>
        <taxon>Malpighiales</taxon>
        <taxon>Rhizophoraceae</taxon>
        <taxon>Rhizophora</taxon>
    </lineage>
</organism>
<accession>A0A2P2QLV3</accession>
<protein>
    <submittedName>
        <fullName evidence="1">Uncharacterized protein</fullName>
    </submittedName>
</protein>
<sequence>MNSNNNMVQFKSLIDKPRTRVRVNNKTQRFTGRHQIITFHQLQQIVYLYKDSRLGQELQKRRTSKPIKGIARIQSLRGPVEELKTQFWVVNSIKHMVGNL</sequence>
<evidence type="ECO:0000313" key="1">
    <source>
        <dbReference type="EMBL" id="MBX67867.1"/>
    </source>
</evidence>
<name>A0A2P2QLV3_RHIMU</name>
<proteinExistence type="predicted"/>
<dbReference type="AlphaFoldDB" id="A0A2P2QLV3"/>